<evidence type="ECO:0000256" key="13">
    <source>
        <dbReference type="ARBA" id="ARBA00023157"/>
    </source>
</evidence>
<evidence type="ECO:0000256" key="9">
    <source>
        <dbReference type="ARBA" id="ARBA00022828"/>
    </source>
</evidence>
<evidence type="ECO:0000256" key="14">
    <source>
        <dbReference type="ARBA" id="ARBA00023296"/>
    </source>
</evidence>
<reference evidence="17 18" key="1">
    <citation type="journal article" date="2013" name="J. Gen. Virol.">
        <title>Discovery of diverse polyomaviruses in bats and the evolutionary history of the Polyomaviridae.</title>
        <authorList>
            <person name="Tao Y."/>
            <person name="Shi M."/>
            <person name="Conrardy C."/>
            <person name="Kuzmin I.V."/>
            <person name="Recuenco S."/>
            <person name="Agwanda B."/>
            <person name="Alvarez D.A."/>
            <person name="Ellison J.A."/>
            <person name="Gilbert A.T."/>
            <person name="Moran D."/>
            <person name="Niezgoda M."/>
            <person name="Lindblade K.A."/>
            <person name="Holmes E.C."/>
            <person name="Breiman R.F."/>
            <person name="Rupprecht C.E."/>
            <person name="Tong S."/>
        </authorList>
    </citation>
    <scope>NUCLEOTIDE SEQUENCE [LARGE SCALE GENOMIC DNA]</scope>
    <source>
        <strain evidence="17">KY369</strain>
    </source>
</reference>
<evidence type="ECO:0000256" key="1">
    <source>
        <dbReference type="ARBA" id="ARBA00004147"/>
    </source>
</evidence>
<evidence type="ECO:0000313" key="18">
    <source>
        <dbReference type="Proteomes" id="UP000129482"/>
    </source>
</evidence>
<keyword evidence="12 15" id="KW-0426">Late protein</keyword>
<feature type="disulfide bond" description="Interchain" evidence="16">
    <location>
        <position position="98"/>
    </location>
</feature>
<evidence type="ECO:0000256" key="7">
    <source>
        <dbReference type="ARBA" id="ARBA00022595"/>
    </source>
</evidence>
<keyword evidence="18" id="KW-1185">Reference proteome</keyword>
<keyword evidence="7" id="KW-1162">Viral penetration into host cytoplasm</keyword>
<comment type="subcellular location">
    <subcellularLocation>
        <location evidence="1">Host nucleus</location>
    </subcellularLocation>
    <subcellularLocation>
        <location evidence="2">Virion</location>
    </subcellularLocation>
</comment>
<protein>
    <recommendedName>
        <fullName evidence="15">Capsid protein VP1</fullName>
    </recommendedName>
</protein>
<dbReference type="GO" id="GO:0075509">
    <property type="term" value="P:endocytosis involved in viral entry into host cell"/>
    <property type="evidence" value="ECO:0007669"/>
    <property type="project" value="UniProtKB-KW"/>
</dbReference>
<name>L0G8K2_9POLY</name>
<dbReference type="GeneID" id="14438954"/>
<dbReference type="Pfam" id="PF00718">
    <property type="entry name" value="Polyoma_coat"/>
    <property type="match status" value="1"/>
</dbReference>
<evidence type="ECO:0000256" key="5">
    <source>
        <dbReference type="ARBA" id="ARBA00022562"/>
    </source>
</evidence>
<keyword evidence="8 15" id="KW-1161">Viral attachment to host cell</keyword>
<evidence type="ECO:0000256" key="3">
    <source>
        <dbReference type="ARBA" id="ARBA00006893"/>
    </source>
</evidence>
<keyword evidence="4 15" id="KW-0167">Capsid protein</keyword>
<dbReference type="GO" id="GO:0039620">
    <property type="term" value="C:T=7 icosahedral viral capsid"/>
    <property type="evidence" value="ECO:0007669"/>
    <property type="project" value="UniProtKB-UniRule"/>
</dbReference>
<dbReference type="RefSeq" id="YP_007346973.1">
    <property type="nucleotide sequence ID" value="NC_020069.1"/>
</dbReference>
<dbReference type="EMBL" id="JX520661">
    <property type="protein sequence ID" value="AGA82594.1"/>
    <property type="molecule type" value="Genomic_DNA"/>
</dbReference>
<keyword evidence="11" id="KW-1164">Virus endocytosis by host</keyword>
<proteinExistence type="inferred from homology"/>
<evidence type="ECO:0000256" key="2">
    <source>
        <dbReference type="ARBA" id="ARBA00004328"/>
    </source>
</evidence>
<evidence type="ECO:0000256" key="16">
    <source>
        <dbReference type="PIRSR" id="PIRSR003376-50"/>
    </source>
</evidence>
<dbReference type="InterPro" id="IPR000662">
    <property type="entry name" value="Capsid_VP1_Polyomavir"/>
</dbReference>
<organism evidence="17 18">
    <name type="scientific">Betapolyomavirus mafricanus</name>
    <dbReference type="NCBI Taxonomy" id="1891769"/>
    <lineage>
        <taxon>Viruses</taxon>
        <taxon>Monodnaviria</taxon>
        <taxon>Shotokuvirae</taxon>
        <taxon>Cossaviricota</taxon>
        <taxon>Papovaviricetes</taxon>
        <taxon>Sepolyvirales</taxon>
        <taxon>Polyomaviridae</taxon>
        <taxon>Betapolyomavirus</taxon>
    </lineage>
</organism>
<evidence type="ECO:0000256" key="12">
    <source>
        <dbReference type="ARBA" id="ARBA00022921"/>
    </source>
</evidence>
<sequence>MAPKKRSSRAAAPAPVPRLLIKGGIEVLDIRTGPGSVTEIELFLNPRMGEEATSDYYGYSDNITVAASWAADNPGKKELPCYSCARVNLPMLNEDMTCNTILMWEAVSVKTEVVGINSLVNVHSAARRVFDDNAGASFPIEGMNYHMFAVGGEPLELQFLVENHQCNYPQDLTVTKPAPKTAQVLDPKLKGRLDADGKYPVEAWCPDPSKNENTRYFGSYTGGLNTPPVLNFTNTTTTILLDENGVGPLCKGDGLFLSACDIVGFFTQHDKKMKFRGLPRYFNVQLRKREVKNPYPVSSLLNTLFSNIMPRVQGQPMQGPTGQVEEVRVYEGVETLPGDPDMVRFRDKYGDEHVVPGV</sequence>
<comment type="function">
    <text evidence="15">Forms an icosahedral capsid with a T=7 symmetry.</text>
</comment>
<dbReference type="GO" id="GO:0019062">
    <property type="term" value="P:virion attachment to host cell"/>
    <property type="evidence" value="ECO:0007669"/>
    <property type="project" value="UniProtKB-UniRule"/>
</dbReference>
<comment type="similarity">
    <text evidence="3 15">Belongs to the polyomaviruses coat protein VP1 family.</text>
</comment>
<dbReference type="PIRSF" id="PIRSF003376">
    <property type="entry name" value="Capsid_VP1_Polyomavir"/>
    <property type="match status" value="1"/>
</dbReference>
<evidence type="ECO:0000256" key="11">
    <source>
        <dbReference type="ARBA" id="ARBA00022890"/>
    </source>
</evidence>
<keyword evidence="13 16" id="KW-1015">Disulfide bond</keyword>
<evidence type="ECO:0000256" key="6">
    <source>
        <dbReference type="ARBA" id="ARBA00022581"/>
    </source>
</evidence>
<keyword evidence="10 15" id="KW-0946">Virion</keyword>
<dbReference type="GO" id="GO:0005198">
    <property type="term" value="F:structural molecule activity"/>
    <property type="evidence" value="ECO:0007669"/>
    <property type="project" value="UniProtKB-UniRule"/>
</dbReference>
<dbReference type="Proteomes" id="UP000129482">
    <property type="component" value="Segment"/>
</dbReference>
<keyword evidence="9 15" id="KW-1145">T=7 icosahedral capsid protein</keyword>
<dbReference type="InterPro" id="IPR036931">
    <property type="entry name" value="Polyomavir_VP1_sf"/>
</dbReference>
<evidence type="ECO:0000313" key="17">
    <source>
        <dbReference type="EMBL" id="AGA82594.1"/>
    </source>
</evidence>
<keyword evidence="5 15" id="KW-1048">Host nucleus</keyword>
<evidence type="ECO:0000256" key="15">
    <source>
        <dbReference type="PIRNR" id="PIRNR003376"/>
    </source>
</evidence>
<dbReference type="InterPro" id="IPR011222">
    <property type="entry name" value="dsDNA_vir_gr_I_capsid"/>
</dbReference>
<keyword evidence="14" id="KW-1160">Virus entry into host cell</keyword>
<dbReference type="KEGG" id="vg:14438954"/>
<accession>L0G8K2</accession>
<evidence type="ECO:0000256" key="10">
    <source>
        <dbReference type="ARBA" id="ARBA00022844"/>
    </source>
</evidence>
<dbReference type="GO" id="GO:0042025">
    <property type="term" value="C:host cell nucleus"/>
    <property type="evidence" value="ECO:0007669"/>
    <property type="project" value="UniProtKB-SubCell"/>
</dbReference>
<evidence type="ECO:0000256" key="4">
    <source>
        <dbReference type="ARBA" id="ARBA00022561"/>
    </source>
</evidence>
<dbReference type="OrthoDB" id="12524at10239"/>
<keyword evidence="6 15" id="KW-0945">Host-virus interaction</keyword>
<evidence type="ECO:0000256" key="8">
    <source>
        <dbReference type="ARBA" id="ARBA00022804"/>
    </source>
</evidence>
<comment type="subunit">
    <text evidence="15">Homomultimer.</text>
</comment>
<dbReference type="Gene3D" id="2.60.175.10">
    <property type="entry name" value="Capsid protein VP1,Polyomavirus"/>
    <property type="match status" value="1"/>
</dbReference>
<dbReference type="SUPFAM" id="SSF88648">
    <property type="entry name" value="Group I dsDNA viruses"/>
    <property type="match status" value="1"/>
</dbReference>